<dbReference type="PROSITE" id="PS51671">
    <property type="entry name" value="ACT"/>
    <property type="match status" value="2"/>
</dbReference>
<evidence type="ECO:0000313" key="12">
    <source>
        <dbReference type="Proteomes" id="UP000254771"/>
    </source>
</evidence>
<keyword evidence="1 8" id="KW-0808">Transferase</keyword>
<dbReference type="InterPro" id="IPR045865">
    <property type="entry name" value="ACT-like_dom_sf"/>
</dbReference>
<sequence>MFDFSVLDQSLAGASSTPIPIFRDFLKLGTETIREGFNQEQPITELVAARAHLVDAVLERAWNLHFQDSTDAALVAVGGYGRGELHPASDIDLQILLDHEDHFEQLQEPLGQFLSLLWDIGLEVGHSVRTIEDCIREASNDITVATNLMESRLLVGPESLFKTMREATSPAKIWDSKRFFEAKFAEQQARHQKFEDSESNLEPNLKESPGGLRDIQMIGWVVKRHFQADTLRDLVSHGFLSEDEYQTLIEGQDYLWRVRFALHTLTGRRGDILLFDYQRALANQFGYDDNTGNLAVEQFMQLFYRTTLELNRLNEILLQHFQEAILLENKLDAPVSHGNRFQSRNSFLEVTRPDVFSRTPTALLELFLILQENPELKGVRASTIRLLRDNIQLINSEFRADIRAQSLFMEILRQPWGITRELRRMNRYGILAAYIPAFENIVGRMQYDLFHVYTVDEHTLMVLRNLRRLSVPELAEETPFCSQLFRTLPKKELIYLAALFHDIAKGRGGNHSILGEKDAVDFCHQHHLSEYDSRLVGWLVRNHLVMSMIAQRKDINDPDVIQTFAENAGDTMHLDYLYLLTVADSRATNPKRWNSWKESLLRDLYKSTRRALQRGLDNPLAQEELIRETKYETMELLAKAGHDEREILRLWQSFSPEYFLSHSPNSICRQIQAIITTPPEDLPLVAIHETAEHGGNDVLYYGPDRDNLFAVMTTLLDQLGLSIVNSRIMSTTQGFSLDSFLVMEEDGNPVQPGHRTEEIITTLKAGLTQKDGQPLKVHRRMPRQHKSFDTPTRIFFSQDPAYNRTVMRLIALDRPGLLSEVGQAFAACDIRLQHAKISTVGAEVEDIFFITDRENRPLLEKHQLECLEAAVTTRLPE</sequence>
<dbReference type="Pfam" id="PF01966">
    <property type="entry name" value="HD"/>
    <property type="match status" value="1"/>
</dbReference>
<gene>
    <name evidence="8 11" type="primary">glnD</name>
    <name evidence="11" type="ORF">DIZ78_04195</name>
</gene>
<comment type="activity regulation">
    <text evidence="8">Uridylyltransferase (UTase) activity is inhibited by glutamine, while glutamine activates uridylyl-removing (UR) activity.</text>
</comment>
<dbReference type="SMART" id="SM00471">
    <property type="entry name" value="HDc"/>
    <property type="match status" value="1"/>
</dbReference>
<accession>A0A370DTG6</accession>
<keyword evidence="4 8" id="KW-0378">Hydrolase</keyword>
<comment type="catalytic activity">
    <reaction evidence="7">
        <text>guanosine 3',5'-bis(diphosphate) + H2O = GDP + diphosphate + H(+)</text>
        <dbReference type="Rhea" id="RHEA:14253"/>
        <dbReference type="ChEBI" id="CHEBI:15377"/>
        <dbReference type="ChEBI" id="CHEBI:15378"/>
        <dbReference type="ChEBI" id="CHEBI:33019"/>
        <dbReference type="ChEBI" id="CHEBI:58189"/>
        <dbReference type="ChEBI" id="CHEBI:77828"/>
        <dbReference type="EC" id="3.1.7.2"/>
    </reaction>
</comment>
<comment type="caution">
    <text evidence="11">The sequence shown here is derived from an EMBL/GenBank/DDBJ whole genome shotgun (WGS) entry which is preliminary data.</text>
</comment>
<evidence type="ECO:0000256" key="5">
    <source>
        <dbReference type="ARBA" id="ARBA00022842"/>
    </source>
</evidence>
<dbReference type="NCBIfam" id="TIGR01693">
    <property type="entry name" value="UTase_glnD"/>
    <property type="match status" value="1"/>
</dbReference>
<evidence type="ECO:0000256" key="3">
    <source>
        <dbReference type="ARBA" id="ARBA00022737"/>
    </source>
</evidence>
<dbReference type="Pfam" id="PF01909">
    <property type="entry name" value="NTP_transf_2"/>
    <property type="match status" value="1"/>
</dbReference>
<keyword evidence="2 8" id="KW-0548">Nucleotidyltransferase</keyword>
<comment type="catalytic activity">
    <reaction evidence="8">
        <text>[protein-PII]-uridylyl-L-tyrosine + H2O = [protein-PII]-L-tyrosine + UMP + H(+)</text>
        <dbReference type="Rhea" id="RHEA:48600"/>
        <dbReference type="Rhea" id="RHEA-COMP:12147"/>
        <dbReference type="Rhea" id="RHEA-COMP:12148"/>
        <dbReference type="ChEBI" id="CHEBI:15377"/>
        <dbReference type="ChEBI" id="CHEBI:15378"/>
        <dbReference type="ChEBI" id="CHEBI:46858"/>
        <dbReference type="ChEBI" id="CHEBI:57865"/>
        <dbReference type="ChEBI" id="CHEBI:90602"/>
    </reaction>
</comment>
<comment type="function">
    <text evidence="8">Modifies, by uridylylation and deuridylylation, the PII regulatory proteins (GlnB and homologs), in response to the nitrogen status of the cell that GlnD senses through the glutamine level. Under low glutamine levels, catalyzes the conversion of the PII proteins and UTP to PII-UMP and PPi, while under higher glutamine levels, GlnD hydrolyzes PII-UMP to PII and UMP (deuridylylation). Thus, controls uridylylation state and activity of the PII proteins, and plays an important role in the regulation of nitrogen metabolism.</text>
</comment>
<evidence type="ECO:0000256" key="2">
    <source>
        <dbReference type="ARBA" id="ARBA00022695"/>
    </source>
</evidence>
<evidence type="ECO:0000256" key="4">
    <source>
        <dbReference type="ARBA" id="ARBA00022801"/>
    </source>
</evidence>
<dbReference type="GO" id="GO:0008893">
    <property type="term" value="F:guanosine-3',5'-bis(diphosphate) 3'-diphosphatase activity"/>
    <property type="evidence" value="ECO:0007669"/>
    <property type="project" value="UniProtKB-EC"/>
</dbReference>
<dbReference type="InterPro" id="IPR010043">
    <property type="entry name" value="UTase/UR"/>
</dbReference>
<evidence type="ECO:0000256" key="7">
    <source>
        <dbReference type="ARBA" id="ARBA00047968"/>
    </source>
</evidence>
<dbReference type="InterPro" id="IPR003607">
    <property type="entry name" value="HD/PDEase_dom"/>
</dbReference>
<evidence type="ECO:0000313" key="11">
    <source>
        <dbReference type="EMBL" id="RDH87754.1"/>
    </source>
</evidence>
<comment type="similarity">
    <text evidence="8">Belongs to the GlnD family.</text>
</comment>
<evidence type="ECO:0000256" key="1">
    <source>
        <dbReference type="ARBA" id="ARBA00022679"/>
    </source>
</evidence>
<evidence type="ECO:0000256" key="6">
    <source>
        <dbReference type="ARBA" id="ARBA00023268"/>
    </source>
</evidence>
<dbReference type="CDD" id="cd05401">
    <property type="entry name" value="NT_GlnE_GlnD_like"/>
    <property type="match status" value="1"/>
</dbReference>
<dbReference type="InterPro" id="IPR006674">
    <property type="entry name" value="HD_domain"/>
</dbReference>
<dbReference type="GO" id="GO:0006808">
    <property type="term" value="P:regulation of nitrogen utilization"/>
    <property type="evidence" value="ECO:0007669"/>
    <property type="project" value="UniProtKB-UniRule"/>
</dbReference>
<name>A0A370DTG6_9GAMM</name>
<dbReference type="Pfam" id="PF01842">
    <property type="entry name" value="ACT"/>
    <property type="match status" value="1"/>
</dbReference>
<organism evidence="11 12">
    <name type="scientific">endosymbiont of Escarpia spicata</name>
    <dbReference type="NCBI Taxonomy" id="2200908"/>
    <lineage>
        <taxon>Bacteria</taxon>
        <taxon>Pseudomonadati</taxon>
        <taxon>Pseudomonadota</taxon>
        <taxon>Gammaproteobacteria</taxon>
        <taxon>sulfur-oxidizing symbionts</taxon>
    </lineage>
</organism>
<dbReference type="InterPro" id="IPR002912">
    <property type="entry name" value="ACT_dom"/>
</dbReference>
<dbReference type="PIRSF" id="PIRSF006288">
    <property type="entry name" value="PII_uridyltransf"/>
    <property type="match status" value="1"/>
</dbReference>
<reference evidence="11 12" key="1">
    <citation type="journal article" date="2018" name="ISME J.">
        <title>Endosymbiont genomes yield clues of tubeworm success.</title>
        <authorList>
            <person name="Li Y."/>
            <person name="Liles M.R."/>
            <person name="Halanych K.M."/>
        </authorList>
    </citation>
    <scope>NUCLEOTIDE SEQUENCE [LARGE SCALE GENOMIC DNA]</scope>
    <source>
        <strain evidence="11">A1462</strain>
    </source>
</reference>
<feature type="region of interest" description="Uridylyltransferase" evidence="8">
    <location>
        <begin position="1"/>
        <end position="336"/>
    </location>
</feature>
<evidence type="ECO:0000256" key="8">
    <source>
        <dbReference type="HAMAP-Rule" id="MF_00277"/>
    </source>
</evidence>
<dbReference type="SUPFAM" id="SSF81301">
    <property type="entry name" value="Nucleotidyltransferase"/>
    <property type="match status" value="1"/>
</dbReference>
<dbReference type="Gene3D" id="1.10.3210.10">
    <property type="entry name" value="Hypothetical protein af1432"/>
    <property type="match status" value="1"/>
</dbReference>
<dbReference type="GO" id="GO:0008773">
    <property type="term" value="F:[protein-PII] uridylyltransferase activity"/>
    <property type="evidence" value="ECO:0007669"/>
    <property type="project" value="UniProtKB-UniRule"/>
</dbReference>
<dbReference type="HAMAP" id="MF_00277">
    <property type="entry name" value="PII_uridylyl_transf"/>
    <property type="match status" value="1"/>
</dbReference>
<dbReference type="InterPro" id="IPR002934">
    <property type="entry name" value="Polymerase_NTP_transf_dom"/>
</dbReference>
<dbReference type="CDD" id="cd00077">
    <property type="entry name" value="HDc"/>
    <property type="match status" value="1"/>
</dbReference>
<comment type="cofactor">
    <cofactor evidence="8">
        <name>Mg(2+)</name>
        <dbReference type="ChEBI" id="CHEBI:18420"/>
    </cofactor>
</comment>
<keyword evidence="5 8" id="KW-0460">Magnesium</keyword>
<dbReference type="EMBL" id="QFXE01000005">
    <property type="protein sequence ID" value="RDH87754.1"/>
    <property type="molecule type" value="Genomic_DNA"/>
</dbReference>
<dbReference type="EC" id="2.7.7.59" evidence="8"/>
<keyword evidence="6 8" id="KW-0511">Multifunctional enzyme</keyword>
<dbReference type="EC" id="3.1.4.-" evidence="8"/>
<feature type="domain" description="ACT" evidence="9">
    <location>
        <begin position="806"/>
        <end position="877"/>
    </location>
</feature>
<dbReference type="PANTHER" id="PTHR47320">
    <property type="entry name" value="BIFUNCTIONAL URIDYLYLTRANSFERASE/URIDYLYL-REMOVING ENZYME"/>
    <property type="match status" value="1"/>
</dbReference>
<dbReference type="PANTHER" id="PTHR47320:SF1">
    <property type="entry name" value="BIFUNCTIONAL URIDYLYLTRANSFERASE_URIDYLYL-REMOVING ENZYME"/>
    <property type="match status" value="1"/>
</dbReference>
<dbReference type="GO" id="GO:0008081">
    <property type="term" value="F:phosphoric diester hydrolase activity"/>
    <property type="evidence" value="ECO:0007669"/>
    <property type="project" value="UniProtKB-UniRule"/>
</dbReference>
<evidence type="ECO:0000259" key="9">
    <source>
        <dbReference type="PROSITE" id="PS51671"/>
    </source>
</evidence>
<proteinExistence type="inferred from homology"/>
<comment type="caution">
    <text evidence="8">Lacks conserved residue(s) required for the propagation of feature annotation.</text>
</comment>
<comment type="catalytic activity">
    <reaction evidence="8">
        <text>[protein-PII]-L-tyrosine + UTP = [protein-PII]-uridylyl-L-tyrosine + diphosphate</text>
        <dbReference type="Rhea" id="RHEA:13673"/>
        <dbReference type="Rhea" id="RHEA-COMP:12147"/>
        <dbReference type="Rhea" id="RHEA-COMP:12148"/>
        <dbReference type="ChEBI" id="CHEBI:33019"/>
        <dbReference type="ChEBI" id="CHEBI:46398"/>
        <dbReference type="ChEBI" id="CHEBI:46858"/>
        <dbReference type="ChEBI" id="CHEBI:90602"/>
        <dbReference type="EC" id="2.7.7.59"/>
    </reaction>
</comment>
<evidence type="ECO:0000259" key="10">
    <source>
        <dbReference type="PROSITE" id="PS51831"/>
    </source>
</evidence>
<dbReference type="CDD" id="cd04899">
    <property type="entry name" value="ACT_ACR-UUR-like_2"/>
    <property type="match status" value="1"/>
</dbReference>
<feature type="domain" description="HD" evidence="10">
    <location>
        <begin position="455"/>
        <end position="577"/>
    </location>
</feature>
<protein>
    <recommendedName>
        <fullName evidence="8">Bifunctional uridylyltransferase/uridylyl-removing enzyme</fullName>
        <shortName evidence="8">UTase/UR</shortName>
    </recommendedName>
    <alternativeName>
        <fullName evidence="8">Bifunctional [protein-PII] modification enzyme</fullName>
    </alternativeName>
    <alternativeName>
        <fullName evidence="8">Bifunctional nitrogen sensor protein</fullName>
    </alternativeName>
    <domain>
        <recommendedName>
            <fullName evidence="8">[Protein-PII] uridylyltransferase</fullName>
            <shortName evidence="8">PII uridylyltransferase</shortName>
            <shortName evidence="8">UTase</shortName>
            <ecNumber evidence="8">2.7.7.59</ecNumber>
        </recommendedName>
    </domain>
    <domain>
        <recommendedName>
            <fullName evidence="8">[Protein-PII]-UMP uridylyl-removing enzyme</fullName>
            <shortName evidence="8">UR</shortName>
            <ecNumber evidence="8">3.1.4.-</ecNumber>
        </recommendedName>
    </domain>
</protein>
<feature type="domain" description="ACT" evidence="9">
    <location>
        <begin position="697"/>
        <end position="782"/>
    </location>
</feature>
<dbReference type="InterPro" id="IPR013546">
    <property type="entry name" value="PII_UdlTrfase/GS_AdlTrfase"/>
</dbReference>
<dbReference type="AlphaFoldDB" id="A0A370DTG6"/>
<dbReference type="CDD" id="cd04900">
    <property type="entry name" value="ACT_UUR-like_1"/>
    <property type="match status" value="1"/>
</dbReference>
<keyword evidence="12" id="KW-1185">Reference proteome</keyword>
<keyword evidence="3" id="KW-0677">Repeat</keyword>
<dbReference type="SUPFAM" id="SSF81593">
    <property type="entry name" value="Nucleotidyltransferase substrate binding subunit/domain"/>
    <property type="match status" value="1"/>
</dbReference>
<dbReference type="Pfam" id="PF08335">
    <property type="entry name" value="GlnD_UR_UTase"/>
    <property type="match status" value="1"/>
</dbReference>
<dbReference type="SUPFAM" id="SSF109604">
    <property type="entry name" value="HD-domain/PDEase-like"/>
    <property type="match status" value="1"/>
</dbReference>
<dbReference type="PROSITE" id="PS51831">
    <property type="entry name" value="HD"/>
    <property type="match status" value="1"/>
</dbReference>
<dbReference type="SUPFAM" id="SSF55021">
    <property type="entry name" value="ACT-like"/>
    <property type="match status" value="1"/>
</dbReference>
<dbReference type="Gene3D" id="3.30.460.10">
    <property type="entry name" value="Beta Polymerase, domain 2"/>
    <property type="match status" value="1"/>
</dbReference>
<comment type="domain">
    <text evidence="8">Has four distinct domains: an N-terminal nucleotidyltransferase (NT) domain responsible for UTase activity, a central HD domain that encodes UR activity, and two C-terminal ACT domains that seem to have a role in glutamine sensing.</text>
</comment>
<dbReference type="Proteomes" id="UP000254771">
    <property type="component" value="Unassembled WGS sequence"/>
</dbReference>
<dbReference type="InterPro" id="IPR043519">
    <property type="entry name" value="NT_sf"/>
</dbReference>